<name>A0A972FVV4_9FLAO</name>
<sequence>MKNNKTKFWGILALAGMTLAACSPEEVDGDGNGIINTLDLDATFTVTEVSANHYRVQSGETRATSHYWSDGSVSGPDGDARDYFFPDAADYTITHRVCGIGGQDCLESVQTVHVPVSDPVQGNIVVNPKFLDGSTGWTILNISPSGAQWTFNDGSASLVASGFNQQAIYQPIQVEGGHTYKFDMTVSSPGLQDTWFELYADYAAPTQNSDYSAGGRLLQINTWGGCGGSAFNGQLSSFYPCGSTSDVSGQTRQFATSGTVYLLIKSGGGNANLTVTNVEVRRID</sequence>
<keyword evidence="3" id="KW-1185">Reference proteome</keyword>
<feature type="chain" id="PRO_5037400976" description="PKD domain-containing protein" evidence="1">
    <location>
        <begin position="21"/>
        <end position="284"/>
    </location>
</feature>
<dbReference type="SUPFAM" id="SSF49785">
    <property type="entry name" value="Galactose-binding domain-like"/>
    <property type="match status" value="1"/>
</dbReference>
<evidence type="ECO:0008006" key="4">
    <source>
        <dbReference type="Google" id="ProtNLM"/>
    </source>
</evidence>
<dbReference type="EMBL" id="JAAMPU010000108">
    <property type="protein sequence ID" value="NMH29663.1"/>
    <property type="molecule type" value="Genomic_DNA"/>
</dbReference>
<gene>
    <name evidence="2" type="ORF">G6047_16610</name>
</gene>
<reference evidence="2" key="1">
    <citation type="submission" date="2020-02" db="EMBL/GenBank/DDBJ databases">
        <title>Flavobacterium sp. genome.</title>
        <authorList>
            <person name="Jung H.S."/>
            <person name="Baek J.H."/>
            <person name="Jeon C.O."/>
        </authorList>
    </citation>
    <scope>NUCLEOTIDE SEQUENCE</scope>
    <source>
        <strain evidence="2">SE-s28</strain>
    </source>
</reference>
<feature type="signal peptide" evidence="1">
    <location>
        <begin position="1"/>
        <end position="20"/>
    </location>
</feature>
<dbReference type="InterPro" id="IPR008979">
    <property type="entry name" value="Galactose-bd-like_sf"/>
</dbReference>
<accession>A0A972FVV4</accession>
<dbReference type="Proteomes" id="UP000712080">
    <property type="component" value="Unassembled WGS sequence"/>
</dbReference>
<proteinExistence type="predicted"/>
<dbReference type="PROSITE" id="PS51257">
    <property type="entry name" value="PROKAR_LIPOPROTEIN"/>
    <property type="match status" value="1"/>
</dbReference>
<dbReference type="PROSITE" id="PS00018">
    <property type="entry name" value="EF_HAND_1"/>
    <property type="match status" value="1"/>
</dbReference>
<dbReference type="RefSeq" id="WP_169528740.1">
    <property type="nucleotide sequence ID" value="NZ_JAAMPU010000108.1"/>
</dbReference>
<comment type="caution">
    <text evidence="2">The sequence shown here is derived from an EMBL/GenBank/DDBJ whole genome shotgun (WGS) entry which is preliminary data.</text>
</comment>
<dbReference type="AlphaFoldDB" id="A0A972FVV4"/>
<keyword evidence="1" id="KW-0732">Signal</keyword>
<evidence type="ECO:0000313" key="3">
    <source>
        <dbReference type="Proteomes" id="UP000712080"/>
    </source>
</evidence>
<dbReference type="InterPro" id="IPR018247">
    <property type="entry name" value="EF_Hand_1_Ca_BS"/>
</dbReference>
<evidence type="ECO:0000256" key="1">
    <source>
        <dbReference type="SAM" id="SignalP"/>
    </source>
</evidence>
<protein>
    <recommendedName>
        <fullName evidence="4">PKD domain-containing protein</fullName>
    </recommendedName>
</protein>
<dbReference type="Gene3D" id="2.60.120.260">
    <property type="entry name" value="Galactose-binding domain-like"/>
    <property type="match status" value="1"/>
</dbReference>
<organism evidence="2 3">
    <name type="scientific">Flavobacterium silvaticum</name>
    <dbReference type="NCBI Taxonomy" id="1852020"/>
    <lineage>
        <taxon>Bacteria</taxon>
        <taxon>Pseudomonadati</taxon>
        <taxon>Bacteroidota</taxon>
        <taxon>Flavobacteriia</taxon>
        <taxon>Flavobacteriales</taxon>
        <taxon>Flavobacteriaceae</taxon>
        <taxon>Flavobacterium</taxon>
    </lineage>
</organism>
<evidence type="ECO:0000313" key="2">
    <source>
        <dbReference type="EMBL" id="NMH29663.1"/>
    </source>
</evidence>